<sequence length="324" mass="34992">MASPATPDAQTLASALAEVKLVYSPTFIGTYGIGLLQCYLYFKNYPKDTIALKITVLAMLMVDTAATALMAFTVFDNAITHFGDLAYAAIINPGKISARHYFHSLLNGASHPDLGGVSLTENNFRSLFAWQIWGISRNAIATGAIVLLSLTSFALGICELVSPPHKLCFTLMVIASGMIEGTSSLCDILITTILIYVIRSKRMTGISTTDRMIDTIVRYIIARGVLTAITQILYLAVGLAFPGQLYWQPLRQILGKLYVNSVLASLNVRQSVRGKGQPETSGDLVLSNLPAGSSALNKSSVLFVTPHSVSMNDIRHRDEDTLGA</sequence>
<dbReference type="AlphaFoldDB" id="A0AAD6ZRK3"/>
<evidence type="ECO:0000259" key="2">
    <source>
        <dbReference type="Pfam" id="PF20152"/>
    </source>
</evidence>
<comment type="caution">
    <text evidence="3">The sequence shown here is derived from an EMBL/GenBank/DDBJ whole genome shotgun (WGS) entry which is preliminary data.</text>
</comment>
<reference evidence="3" key="1">
    <citation type="submission" date="2023-03" db="EMBL/GenBank/DDBJ databases">
        <title>Massive genome expansion in bonnet fungi (Mycena s.s.) driven by repeated elements and novel gene families across ecological guilds.</title>
        <authorList>
            <consortium name="Lawrence Berkeley National Laboratory"/>
            <person name="Harder C.B."/>
            <person name="Miyauchi S."/>
            <person name="Viragh M."/>
            <person name="Kuo A."/>
            <person name="Thoen E."/>
            <person name="Andreopoulos B."/>
            <person name="Lu D."/>
            <person name="Skrede I."/>
            <person name="Drula E."/>
            <person name="Henrissat B."/>
            <person name="Morin E."/>
            <person name="Kohler A."/>
            <person name="Barry K."/>
            <person name="LaButti K."/>
            <person name="Morin E."/>
            <person name="Salamov A."/>
            <person name="Lipzen A."/>
            <person name="Mereny Z."/>
            <person name="Hegedus B."/>
            <person name="Baldrian P."/>
            <person name="Stursova M."/>
            <person name="Weitz H."/>
            <person name="Taylor A."/>
            <person name="Grigoriev I.V."/>
            <person name="Nagy L.G."/>
            <person name="Martin F."/>
            <person name="Kauserud H."/>
        </authorList>
    </citation>
    <scope>NUCLEOTIDE SEQUENCE</scope>
    <source>
        <strain evidence="3">CBHHK002</strain>
    </source>
</reference>
<keyword evidence="1" id="KW-0812">Transmembrane</keyword>
<feature type="transmembrane region" description="Helical" evidence="1">
    <location>
        <begin position="216"/>
        <end position="241"/>
    </location>
</feature>
<protein>
    <recommendedName>
        <fullName evidence="2">DUF6534 domain-containing protein</fullName>
    </recommendedName>
</protein>
<name>A0AAD6ZRK3_9AGAR</name>
<organism evidence="3 4">
    <name type="scientific">Mycena albidolilacea</name>
    <dbReference type="NCBI Taxonomy" id="1033008"/>
    <lineage>
        <taxon>Eukaryota</taxon>
        <taxon>Fungi</taxon>
        <taxon>Dikarya</taxon>
        <taxon>Basidiomycota</taxon>
        <taxon>Agaricomycotina</taxon>
        <taxon>Agaricomycetes</taxon>
        <taxon>Agaricomycetidae</taxon>
        <taxon>Agaricales</taxon>
        <taxon>Marasmiineae</taxon>
        <taxon>Mycenaceae</taxon>
        <taxon>Mycena</taxon>
    </lineage>
</organism>
<feature type="non-terminal residue" evidence="3">
    <location>
        <position position="324"/>
    </location>
</feature>
<accession>A0AAD6ZRK3</accession>
<dbReference type="PANTHER" id="PTHR40465:SF1">
    <property type="entry name" value="DUF6534 DOMAIN-CONTAINING PROTEIN"/>
    <property type="match status" value="1"/>
</dbReference>
<keyword evidence="1" id="KW-1133">Transmembrane helix</keyword>
<evidence type="ECO:0000313" key="4">
    <source>
        <dbReference type="Proteomes" id="UP001218218"/>
    </source>
</evidence>
<proteinExistence type="predicted"/>
<dbReference type="Pfam" id="PF20152">
    <property type="entry name" value="DUF6534"/>
    <property type="match status" value="1"/>
</dbReference>
<keyword evidence="4" id="KW-1185">Reference proteome</keyword>
<dbReference type="Proteomes" id="UP001218218">
    <property type="component" value="Unassembled WGS sequence"/>
</dbReference>
<dbReference type="InterPro" id="IPR045339">
    <property type="entry name" value="DUF6534"/>
</dbReference>
<feature type="transmembrane region" description="Helical" evidence="1">
    <location>
        <begin position="139"/>
        <end position="161"/>
    </location>
</feature>
<feature type="domain" description="DUF6534" evidence="2">
    <location>
        <begin position="184"/>
        <end position="271"/>
    </location>
</feature>
<dbReference type="PANTHER" id="PTHR40465">
    <property type="entry name" value="CHROMOSOME 1, WHOLE GENOME SHOTGUN SEQUENCE"/>
    <property type="match status" value="1"/>
</dbReference>
<dbReference type="EMBL" id="JARIHO010000031">
    <property type="protein sequence ID" value="KAJ7336120.1"/>
    <property type="molecule type" value="Genomic_DNA"/>
</dbReference>
<feature type="transmembrane region" description="Helical" evidence="1">
    <location>
        <begin position="54"/>
        <end position="75"/>
    </location>
</feature>
<feature type="transmembrane region" description="Helical" evidence="1">
    <location>
        <begin position="22"/>
        <end position="42"/>
    </location>
</feature>
<gene>
    <name evidence="3" type="ORF">DFH08DRAFT_939230</name>
</gene>
<feature type="transmembrane region" description="Helical" evidence="1">
    <location>
        <begin position="168"/>
        <end position="196"/>
    </location>
</feature>
<evidence type="ECO:0000256" key="1">
    <source>
        <dbReference type="SAM" id="Phobius"/>
    </source>
</evidence>
<evidence type="ECO:0000313" key="3">
    <source>
        <dbReference type="EMBL" id="KAJ7336120.1"/>
    </source>
</evidence>
<keyword evidence="1" id="KW-0472">Membrane</keyword>